<dbReference type="OrthoDB" id="41492at2759"/>
<keyword evidence="4" id="KW-1185">Reference proteome</keyword>
<dbReference type="PANTHER" id="PTHR13812">
    <property type="entry name" value="KETIMINE REDUCTASE MU-CRYSTALLIN"/>
    <property type="match status" value="1"/>
</dbReference>
<dbReference type="EMBL" id="CAKKNE010000004">
    <property type="protein sequence ID" value="CAH0372938.1"/>
    <property type="molecule type" value="Genomic_DNA"/>
</dbReference>
<dbReference type="Gene3D" id="3.30.1780.10">
    <property type="entry name" value="ornithine cyclodeaminase, domain 1"/>
    <property type="match status" value="1"/>
</dbReference>
<evidence type="ECO:0000313" key="3">
    <source>
        <dbReference type="EMBL" id="CAH0372938.1"/>
    </source>
</evidence>
<reference evidence="3" key="2">
    <citation type="submission" date="2021-11" db="EMBL/GenBank/DDBJ databases">
        <authorList>
            <consortium name="Genoscope - CEA"/>
            <person name="William W."/>
        </authorList>
    </citation>
    <scope>NUCLEOTIDE SEQUENCE</scope>
</reference>
<dbReference type="GO" id="GO:0005737">
    <property type="term" value="C:cytoplasm"/>
    <property type="evidence" value="ECO:0007669"/>
    <property type="project" value="TreeGrafter"/>
</dbReference>
<reference evidence="2" key="1">
    <citation type="submission" date="2021-01" db="EMBL/GenBank/DDBJ databases">
        <authorList>
            <person name="Corre E."/>
            <person name="Pelletier E."/>
            <person name="Niang G."/>
            <person name="Scheremetjew M."/>
            <person name="Finn R."/>
            <person name="Kale V."/>
            <person name="Holt S."/>
            <person name="Cochrane G."/>
            <person name="Meng A."/>
            <person name="Brown T."/>
            <person name="Cohen L."/>
        </authorList>
    </citation>
    <scope>NUCLEOTIDE SEQUENCE</scope>
    <source>
        <strain evidence="2">CCMP1756</strain>
    </source>
</reference>
<dbReference type="Proteomes" id="UP000789595">
    <property type="component" value="Unassembled WGS sequence"/>
</dbReference>
<evidence type="ECO:0000313" key="4">
    <source>
        <dbReference type="Proteomes" id="UP000789595"/>
    </source>
</evidence>
<comment type="similarity">
    <text evidence="1">Belongs to the ornithine cyclodeaminase/mu-crystallin family.</text>
</comment>
<dbReference type="AlphaFoldDB" id="A0A7S4EDP3"/>
<dbReference type="SUPFAM" id="SSF51735">
    <property type="entry name" value="NAD(P)-binding Rossmann-fold domains"/>
    <property type="match status" value="1"/>
</dbReference>
<sequence length="321" mass="33370">MVRVVQQSEMLSKIPPLAKLMDAMRDAYEEFSAGHAYVADVQHVHVEPHDEDDEGGGHACVKSGYIKGKASWVVKVAGGFPGNAALGLSNSQGCMLLFSQTTGELETILLDNGHLTDVRTAAAACLCISKFAPAKAASLSILGTGVVAKLVAEYAVDLGFGGIIVSSRTSESAEKFAAFAKSKGWAKVSIESYAAATARADVIVCCTPSTEPLVPSVKSGALVVALGADGPGKRELGPAVLRGDVKLLVDSRKQCEAFGEAFYRPEGLPTEELGEHKWAGAPPRATPETVIVCDLTGIATQDVAIACAVRDAVVAEDDGAK</sequence>
<proteinExistence type="inferred from homology"/>
<dbReference type="PANTHER" id="PTHR13812:SF19">
    <property type="entry name" value="KETIMINE REDUCTASE MU-CRYSTALLIN"/>
    <property type="match status" value="1"/>
</dbReference>
<evidence type="ECO:0000256" key="1">
    <source>
        <dbReference type="ARBA" id="ARBA00008903"/>
    </source>
</evidence>
<dbReference type="InterPro" id="IPR023401">
    <property type="entry name" value="ODC_N"/>
</dbReference>
<dbReference type="InterPro" id="IPR003462">
    <property type="entry name" value="ODC_Mu_crystall"/>
</dbReference>
<dbReference type="Gene3D" id="3.40.50.720">
    <property type="entry name" value="NAD(P)-binding Rossmann-like Domain"/>
    <property type="match status" value="1"/>
</dbReference>
<dbReference type="PIRSF" id="PIRSF001439">
    <property type="entry name" value="CryM"/>
    <property type="match status" value="1"/>
</dbReference>
<dbReference type="InterPro" id="IPR036291">
    <property type="entry name" value="NAD(P)-bd_dom_sf"/>
</dbReference>
<organism evidence="2">
    <name type="scientific">Pelagomonas calceolata</name>
    <dbReference type="NCBI Taxonomy" id="35677"/>
    <lineage>
        <taxon>Eukaryota</taxon>
        <taxon>Sar</taxon>
        <taxon>Stramenopiles</taxon>
        <taxon>Ochrophyta</taxon>
        <taxon>Pelagophyceae</taxon>
        <taxon>Pelagomonadales</taxon>
        <taxon>Pelagomonadaceae</taxon>
        <taxon>Pelagomonas</taxon>
    </lineage>
</organism>
<gene>
    <name evidence="2" type="ORF">PCAL00307_LOCUS21307</name>
    <name evidence="3" type="ORF">PECAL_4P00990</name>
</gene>
<accession>A0A7S4EDP3</accession>
<protein>
    <recommendedName>
        <fullName evidence="5">Ornithine cyclodeaminase</fullName>
    </recommendedName>
</protein>
<evidence type="ECO:0008006" key="5">
    <source>
        <dbReference type="Google" id="ProtNLM"/>
    </source>
</evidence>
<dbReference type="Pfam" id="PF02423">
    <property type="entry name" value="OCD_Mu_crystall"/>
    <property type="match status" value="1"/>
</dbReference>
<name>A0A7S4EDP3_9STRA</name>
<dbReference type="EMBL" id="HBIW01024700">
    <property type="protein sequence ID" value="CAE0705857.1"/>
    <property type="molecule type" value="Transcribed_RNA"/>
</dbReference>
<evidence type="ECO:0000313" key="2">
    <source>
        <dbReference type="EMBL" id="CAE0705857.1"/>
    </source>
</evidence>